<gene>
    <name evidence="1" type="ORF">F2Y07_12860</name>
</gene>
<dbReference type="AlphaFoldDB" id="A0A5B3GIJ8"/>
<evidence type="ECO:0000313" key="1">
    <source>
        <dbReference type="EMBL" id="KAA2373267.1"/>
    </source>
</evidence>
<evidence type="ECO:0008006" key="3">
    <source>
        <dbReference type="Google" id="ProtNLM"/>
    </source>
</evidence>
<accession>A0A5B3GIJ8</accession>
<reference evidence="1 2" key="1">
    <citation type="journal article" date="2019" name="Nat. Med.">
        <title>A library of human gut bacterial isolates paired with longitudinal multiomics data enables mechanistic microbiome research.</title>
        <authorList>
            <person name="Poyet M."/>
            <person name="Groussin M."/>
            <person name="Gibbons S.M."/>
            <person name="Avila-Pacheco J."/>
            <person name="Jiang X."/>
            <person name="Kearney S.M."/>
            <person name="Perrotta A.R."/>
            <person name="Berdy B."/>
            <person name="Zhao S."/>
            <person name="Lieberman T.D."/>
            <person name="Swanson P.K."/>
            <person name="Smith M."/>
            <person name="Roesemann S."/>
            <person name="Alexander J.E."/>
            <person name="Rich S.A."/>
            <person name="Livny J."/>
            <person name="Vlamakis H."/>
            <person name="Clish C."/>
            <person name="Bullock K."/>
            <person name="Deik A."/>
            <person name="Scott J."/>
            <person name="Pierce K.A."/>
            <person name="Xavier R.J."/>
            <person name="Alm E.J."/>
        </authorList>
    </citation>
    <scope>NUCLEOTIDE SEQUENCE [LARGE SCALE GENOMIC DNA]</scope>
    <source>
        <strain evidence="1 2">BIOML-A1</strain>
    </source>
</reference>
<sequence>MKICLLSIFALLIVGCGNQPNTKEWPIKPTNEVAARLIELDSISRAILGDTSKTQDEVAQLLEGDDFNAKAMQQMRDSADLVWHMFIRLCNEEKTKEALDLYRLDKNRGHMLVALGHSTARYLLHNEIIAPMAFKFLPEQEAYELIIRDFELDLALADGMVDINGEKYIPEHYADLIMNLADTYCAAKMWDKAFDLTNRMPEILSESTSDSVFAYSVSMMYKAGIYKAKGDILESLKTLRQLKTYLVKEIKTSNNKEALQGALQAVDNKIEEMDAIK</sequence>
<protein>
    <recommendedName>
        <fullName evidence="3">Tetratricopeptide repeat protein</fullName>
    </recommendedName>
</protein>
<evidence type="ECO:0000313" key="2">
    <source>
        <dbReference type="Proteomes" id="UP000322658"/>
    </source>
</evidence>
<dbReference type="Proteomes" id="UP000322658">
    <property type="component" value="Unassembled WGS sequence"/>
</dbReference>
<dbReference type="EMBL" id="VVXJ01000036">
    <property type="protein sequence ID" value="KAA2373267.1"/>
    <property type="molecule type" value="Genomic_DNA"/>
</dbReference>
<dbReference type="PROSITE" id="PS51257">
    <property type="entry name" value="PROKAR_LIPOPROTEIN"/>
    <property type="match status" value="1"/>
</dbReference>
<organism evidence="1 2">
    <name type="scientific">Alistipes shahii</name>
    <dbReference type="NCBI Taxonomy" id="328814"/>
    <lineage>
        <taxon>Bacteria</taxon>
        <taxon>Pseudomonadati</taxon>
        <taxon>Bacteroidota</taxon>
        <taxon>Bacteroidia</taxon>
        <taxon>Bacteroidales</taxon>
        <taxon>Rikenellaceae</taxon>
        <taxon>Alistipes</taxon>
    </lineage>
</organism>
<comment type="caution">
    <text evidence="1">The sequence shown here is derived from an EMBL/GenBank/DDBJ whole genome shotgun (WGS) entry which is preliminary data.</text>
</comment>
<proteinExistence type="predicted"/>
<name>A0A5B3GIJ8_9BACT</name>